<name>A0A0R2LWF6_9LACO</name>
<dbReference type="RefSeq" id="WP_057878370.1">
    <property type="nucleotide sequence ID" value="NZ_JQCA01000049.1"/>
</dbReference>
<gene>
    <name evidence="1" type="ORF">IV54_GL001917</name>
</gene>
<evidence type="ECO:0000313" key="1">
    <source>
        <dbReference type="EMBL" id="KRO03936.1"/>
    </source>
</evidence>
<keyword evidence="2" id="KW-1185">Reference proteome</keyword>
<sequence length="65" mass="7319">MDEITSFEYSAGAGALNSNVYKFKVDGKKILKIDYPDKNGFIAVHEQNGETEYIKASYMKFSTSK</sequence>
<accession>A0A0R2LWF6</accession>
<dbReference type="EMBL" id="JQCA01000049">
    <property type="protein sequence ID" value="KRO03936.1"/>
    <property type="molecule type" value="Genomic_DNA"/>
</dbReference>
<comment type="caution">
    <text evidence="1">The sequence shown here is derived from an EMBL/GenBank/DDBJ whole genome shotgun (WGS) entry which is preliminary data.</text>
</comment>
<protein>
    <submittedName>
        <fullName evidence="1">Uncharacterized protein</fullName>
    </submittedName>
</protein>
<proteinExistence type="predicted"/>
<evidence type="ECO:0000313" key="2">
    <source>
        <dbReference type="Proteomes" id="UP000051906"/>
    </source>
</evidence>
<dbReference type="OrthoDB" id="2299233at2"/>
<dbReference type="PATRIC" id="fig|616990.3.peg.2030"/>
<dbReference type="Proteomes" id="UP000051906">
    <property type="component" value="Unassembled WGS sequence"/>
</dbReference>
<dbReference type="AlphaFoldDB" id="A0A0R2LWF6"/>
<organism evidence="1 2">
    <name type="scientific">Levilactobacillus paucivorans</name>
    <dbReference type="NCBI Taxonomy" id="616990"/>
    <lineage>
        <taxon>Bacteria</taxon>
        <taxon>Bacillati</taxon>
        <taxon>Bacillota</taxon>
        <taxon>Bacilli</taxon>
        <taxon>Lactobacillales</taxon>
        <taxon>Lactobacillaceae</taxon>
        <taxon>Levilactobacillus</taxon>
    </lineage>
</organism>
<reference evidence="1 2" key="1">
    <citation type="journal article" date="2015" name="Genome Announc.">
        <title>Expanding the biotechnology potential of lactobacilli through comparative genomics of 213 strains and associated genera.</title>
        <authorList>
            <person name="Sun Z."/>
            <person name="Harris H.M."/>
            <person name="McCann A."/>
            <person name="Guo C."/>
            <person name="Argimon S."/>
            <person name="Zhang W."/>
            <person name="Yang X."/>
            <person name="Jeffery I.B."/>
            <person name="Cooney J.C."/>
            <person name="Kagawa T.F."/>
            <person name="Liu W."/>
            <person name="Song Y."/>
            <person name="Salvetti E."/>
            <person name="Wrobel A."/>
            <person name="Rasinkangas P."/>
            <person name="Parkhill J."/>
            <person name="Rea M.C."/>
            <person name="O'Sullivan O."/>
            <person name="Ritari J."/>
            <person name="Douillard F.P."/>
            <person name="Paul Ross R."/>
            <person name="Yang R."/>
            <person name="Briner A.E."/>
            <person name="Felis G.E."/>
            <person name="de Vos W.M."/>
            <person name="Barrangou R."/>
            <person name="Klaenhammer T.R."/>
            <person name="Caufield P.W."/>
            <person name="Cui Y."/>
            <person name="Zhang H."/>
            <person name="O'Toole P.W."/>
        </authorList>
    </citation>
    <scope>NUCLEOTIDE SEQUENCE [LARGE SCALE GENOMIC DNA]</scope>
    <source>
        <strain evidence="1 2">DSM 22467</strain>
    </source>
</reference>